<accession>A0ABU0VIK8</accession>
<dbReference type="InterPro" id="IPR026988">
    <property type="entry name" value="YaaC-like"/>
</dbReference>
<comment type="caution">
    <text evidence="1">The sequence shown here is derived from an EMBL/GenBank/DDBJ whole genome shotgun (WGS) entry which is preliminary data.</text>
</comment>
<dbReference type="EMBL" id="JAVCZN010000003">
    <property type="protein sequence ID" value="MDQ1861249.1"/>
    <property type="molecule type" value="Genomic_DNA"/>
</dbReference>
<proteinExistence type="predicted"/>
<dbReference type="RefSeq" id="WP_122017079.1">
    <property type="nucleotide sequence ID" value="NZ_JACAAT010000002.1"/>
</dbReference>
<dbReference type="Proteomes" id="UP001177872">
    <property type="component" value="Unassembled WGS sequence"/>
</dbReference>
<keyword evidence="2" id="KW-1185">Reference proteome</keyword>
<evidence type="ECO:0000313" key="2">
    <source>
        <dbReference type="Proteomes" id="UP001177872"/>
    </source>
</evidence>
<dbReference type="Pfam" id="PF14175">
    <property type="entry name" value="YaaC"/>
    <property type="match status" value="1"/>
</dbReference>
<organism evidence="1 2">
    <name type="scientific">Serratia ureilytica</name>
    <dbReference type="NCBI Taxonomy" id="300181"/>
    <lineage>
        <taxon>Bacteria</taxon>
        <taxon>Pseudomonadati</taxon>
        <taxon>Pseudomonadota</taxon>
        <taxon>Gammaproteobacteria</taxon>
        <taxon>Enterobacterales</taxon>
        <taxon>Yersiniaceae</taxon>
        <taxon>Serratia</taxon>
    </lineage>
</organism>
<evidence type="ECO:0000313" key="1">
    <source>
        <dbReference type="EMBL" id="MDQ1861249.1"/>
    </source>
</evidence>
<name>A0ABU0VIK8_9GAMM</name>
<sequence length="382" mass="43373">MKLAQARTGERLKVNKKLIPYSFWPVNTGSKGNSSILPLLFSLDPWAIIDQAIKNNCPNLSKSEALACVHQARDFYESAIDTQRVSARPLSLYYCFMNLVKAFCLTRGTQVTFDKAQHGLTEQLGTGGKELHDAYLEGFPSPNARGKLQNFSEFMQALTGAGLTAPQQYKIPILLPQILPGHRLWSSAANKKERFVAVHEIRPYVNKESGEIWLNIYFVSDDLSRIGITTTNFLLETDLAGSYTQVSCAELDNLNRKLICFQQTTPFICNTRKYANYLQGLFDSIRPYLWVTVSTIPPYRRHYVYTRPSTDSNQVLPQLLSIYALSYYLGSITRYRPHHLPTITDTVFGPRVQDFITGQPQQFLYLMASEFAKREVTKPSIL</sequence>
<gene>
    <name evidence="1" type="ORF">Q6237_09635</name>
</gene>
<reference evidence="1" key="1">
    <citation type="submission" date="2023-07" db="EMBL/GenBank/DDBJ databases">
        <title>In vitro acaricidal activity of Serratia ureilytica strains isolated from Mimosa pudica nodules againts the dust mite Tyrophagus putrescentiae.</title>
        <authorList>
            <person name="Wong-Villareal A."/>
            <person name="Cerqueda-Garcia D."/>
        </authorList>
    </citation>
    <scope>NUCLEOTIDE SEQUENCE</scope>
    <source>
        <strain evidence="1">UTS2</strain>
    </source>
</reference>
<protein>
    <submittedName>
        <fullName evidence="1">YaaC family protein</fullName>
    </submittedName>
</protein>